<dbReference type="InterPro" id="IPR023299">
    <property type="entry name" value="ATPase_P-typ_cyto_dom_N"/>
</dbReference>
<dbReference type="PROSITE" id="PS01047">
    <property type="entry name" value="HMA_1"/>
    <property type="match status" value="4"/>
</dbReference>
<feature type="compositionally biased region" description="Low complexity" evidence="23">
    <location>
        <begin position="482"/>
        <end position="502"/>
    </location>
</feature>
<keyword evidence="5" id="KW-0813">Transport</keyword>
<dbReference type="NCBIfam" id="TIGR01525">
    <property type="entry name" value="ATPase-IB_hvy"/>
    <property type="match status" value="1"/>
</dbReference>
<feature type="transmembrane region" description="Helical" evidence="22">
    <location>
        <begin position="761"/>
        <end position="780"/>
    </location>
</feature>
<dbReference type="GO" id="GO:0016887">
    <property type="term" value="F:ATP hydrolysis activity"/>
    <property type="evidence" value="ECO:0007669"/>
    <property type="project" value="InterPro"/>
</dbReference>
<evidence type="ECO:0000256" key="17">
    <source>
        <dbReference type="ARBA" id="ARBA00023065"/>
    </source>
</evidence>
<dbReference type="Gene3D" id="3.40.1110.10">
    <property type="entry name" value="Calcium-transporting ATPase, cytoplasmic domain N"/>
    <property type="match status" value="2"/>
</dbReference>
<feature type="domain" description="HMA" evidence="24">
    <location>
        <begin position="338"/>
        <end position="404"/>
    </location>
</feature>
<evidence type="ECO:0000256" key="7">
    <source>
        <dbReference type="ARBA" id="ARBA00022723"/>
    </source>
</evidence>
<keyword evidence="18 22" id="KW-0472">Membrane</keyword>
<evidence type="ECO:0000256" key="23">
    <source>
        <dbReference type="SAM" id="MobiDB-lite"/>
    </source>
</evidence>
<dbReference type="InterPro" id="IPR008250">
    <property type="entry name" value="ATPase_P-typ_transduc_dom_A_sf"/>
</dbReference>
<dbReference type="PANTHER" id="PTHR43520">
    <property type="entry name" value="ATP7, ISOFORM B"/>
    <property type="match status" value="1"/>
</dbReference>
<keyword evidence="17" id="KW-0406">Ion transport</keyword>
<dbReference type="InterPro" id="IPR023298">
    <property type="entry name" value="ATPase_P-typ_TM_dom_sf"/>
</dbReference>
<dbReference type="EC" id="7.2.2.8" evidence="4"/>
<dbReference type="EMBL" id="JAEPRD010000013">
    <property type="protein sequence ID" value="KAG2210010.1"/>
    <property type="molecule type" value="Genomic_DNA"/>
</dbReference>
<dbReference type="GO" id="GO:0005507">
    <property type="term" value="F:copper ion binding"/>
    <property type="evidence" value="ECO:0007669"/>
    <property type="project" value="InterPro"/>
</dbReference>
<dbReference type="SFLD" id="SFLDG00002">
    <property type="entry name" value="C1.7:_P-type_atpase_like"/>
    <property type="match status" value="1"/>
</dbReference>
<dbReference type="InterPro" id="IPR001757">
    <property type="entry name" value="P_typ_ATPase"/>
</dbReference>
<dbReference type="FunFam" id="3.30.390.80:FF:000001">
    <property type="entry name" value="DNA repair protein RAD52 homolog"/>
    <property type="match status" value="1"/>
</dbReference>
<dbReference type="GO" id="GO:0003697">
    <property type="term" value="F:single-stranded DNA binding"/>
    <property type="evidence" value="ECO:0007669"/>
    <property type="project" value="UniProtKB-ARBA"/>
</dbReference>
<keyword evidence="14" id="KW-1278">Translocase</keyword>
<evidence type="ECO:0000313" key="25">
    <source>
        <dbReference type="EMBL" id="KAG2210010.1"/>
    </source>
</evidence>
<dbReference type="Gene3D" id="3.30.70.100">
    <property type="match status" value="4"/>
</dbReference>
<feature type="transmembrane region" description="Helical" evidence="22">
    <location>
        <begin position="1375"/>
        <end position="1398"/>
    </location>
</feature>
<dbReference type="PRINTS" id="PR00942">
    <property type="entry name" value="CUATPASEI"/>
</dbReference>
<dbReference type="InterPro" id="IPR044492">
    <property type="entry name" value="P_typ_ATPase_HD_dom"/>
</dbReference>
<dbReference type="InterPro" id="IPR023214">
    <property type="entry name" value="HAD_sf"/>
</dbReference>
<dbReference type="SUPFAM" id="SSF81665">
    <property type="entry name" value="Calcium ATPase, transmembrane domain M"/>
    <property type="match status" value="1"/>
</dbReference>
<feature type="region of interest" description="Disordered" evidence="23">
    <location>
        <begin position="479"/>
        <end position="503"/>
    </location>
</feature>
<dbReference type="GO" id="GO:0012505">
    <property type="term" value="C:endomembrane system"/>
    <property type="evidence" value="ECO:0007669"/>
    <property type="project" value="UniProtKB-SubCell"/>
</dbReference>
<evidence type="ECO:0000256" key="15">
    <source>
        <dbReference type="ARBA" id="ARBA00022989"/>
    </source>
</evidence>
<keyword evidence="15 22" id="KW-1133">Transmembrane helix</keyword>
<dbReference type="NCBIfam" id="TIGR00003">
    <property type="entry name" value="copper ion binding protein"/>
    <property type="match status" value="4"/>
</dbReference>
<keyword evidence="26" id="KW-1185">Reference proteome</keyword>
<dbReference type="NCBIfam" id="TIGR01494">
    <property type="entry name" value="ATPase_P-type"/>
    <property type="match status" value="1"/>
</dbReference>
<evidence type="ECO:0000256" key="16">
    <source>
        <dbReference type="ARBA" id="ARBA00023008"/>
    </source>
</evidence>
<dbReference type="CDD" id="cd00371">
    <property type="entry name" value="HMA"/>
    <property type="match status" value="4"/>
</dbReference>
<comment type="similarity">
    <text evidence="3">Belongs to the RAD52 family.</text>
</comment>
<dbReference type="Gene3D" id="3.40.50.1000">
    <property type="entry name" value="HAD superfamily/HAD-like"/>
    <property type="match status" value="1"/>
</dbReference>
<dbReference type="InterPro" id="IPR027256">
    <property type="entry name" value="P-typ_ATPase_IB"/>
</dbReference>
<dbReference type="PROSITE" id="PS00154">
    <property type="entry name" value="ATPASE_E1_E2"/>
    <property type="match status" value="1"/>
</dbReference>
<dbReference type="GO" id="GO:0140581">
    <property type="term" value="F:P-type monovalent copper transporter activity"/>
    <property type="evidence" value="ECO:0007669"/>
    <property type="project" value="UniProtKB-EC"/>
</dbReference>
<evidence type="ECO:0000256" key="12">
    <source>
        <dbReference type="ARBA" id="ARBA00022840"/>
    </source>
</evidence>
<dbReference type="SUPFAM" id="SSF56784">
    <property type="entry name" value="HAD-like"/>
    <property type="match status" value="1"/>
</dbReference>
<keyword evidence="12 22" id="KW-0067">ATP-binding</keyword>
<dbReference type="GO" id="GO:0043682">
    <property type="term" value="F:P-type divalent copper transporter activity"/>
    <property type="evidence" value="ECO:0007669"/>
    <property type="project" value="TreeGrafter"/>
</dbReference>
<dbReference type="SFLD" id="SFLDS00003">
    <property type="entry name" value="Haloacid_Dehalogenase"/>
    <property type="match status" value="1"/>
</dbReference>
<evidence type="ECO:0000256" key="1">
    <source>
        <dbReference type="ARBA" id="ARBA00004127"/>
    </source>
</evidence>
<dbReference type="Pfam" id="PF00122">
    <property type="entry name" value="E1-E2_ATPase"/>
    <property type="match status" value="1"/>
</dbReference>
<dbReference type="GO" id="GO:0055070">
    <property type="term" value="P:copper ion homeostasis"/>
    <property type="evidence" value="ECO:0007669"/>
    <property type="project" value="TreeGrafter"/>
</dbReference>
<comment type="similarity">
    <text evidence="2 22">Belongs to the cation transport ATPase (P-type) (TC 3.A.3) family. Type IB subfamily.</text>
</comment>
<proteinExistence type="inferred from homology"/>
<evidence type="ECO:0000256" key="6">
    <source>
        <dbReference type="ARBA" id="ARBA00022692"/>
    </source>
</evidence>
<dbReference type="InterPro" id="IPR017969">
    <property type="entry name" value="Heavy-metal-associated_CS"/>
</dbReference>
<dbReference type="SUPFAM" id="SSF55008">
    <property type="entry name" value="HMA, heavy metal-associated domain"/>
    <property type="match status" value="4"/>
</dbReference>
<dbReference type="Pfam" id="PF00702">
    <property type="entry name" value="Hydrolase"/>
    <property type="match status" value="1"/>
</dbReference>
<dbReference type="GO" id="GO:0000724">
    <property type="term" value="P:double-strand break repair via homologous recombination"/>
    <property type="evidence" value="ECO:0007669"/>
    <property type="project" value="UniProtKB-ARBA"/>
</dbReference>
<dbReference type="SUPFAM" id="SSF54768">
    <property type="entry name" value="dsRNA-binding domain-like"/>
    <property type="match status" value="1"/>
</dbReference>
<evidence type="ECO:0000256" key="4">
    <source>
        <dbReference type="ARBA" id="ARBA00012517"/>
    </source>
</evidence>
<dbReference type="OrthoDB" id="432719at2759"/>
<evidence type="ECO:0000256" key="10">
    <source>
        <dbReference type="ARBA" id="ARBA00022763"/>
    </source>
</evidence>
<evidence type="ECO:0000256" key="20">
    <source>
        <dbReference type="ARBA" id="ARBA00023204"/>
    </source>
</evidence>
<dbReference type="GO" id="GO:0016020">
    <property type="term" value="C:membrane"/>
    <property type="evidence" value="ECO:0007669"/>
    <property type="project" value="UniProtKB-SubCell"/>
</dbReference>
<evidence type="ECO:0000256" key="8">
    <source>
        <dbReference type="ARBA" id="ARBA00022737"/>
    </source>
</evidence>
<feature type="domain" description="HMA" evidence="24">
    <location>
        <begin position="594"/>
        <end position="660"/>
    </location>
</feature>
<dbReference type="SFLD" id="SFLDF00027">
    <property type="entry name" value="p-type_atpase"/>
    <property type="match status" value="1"/>
</dbReference>
<comment type="subcellular location">
    <subcellularLocation>
        <location evidence="1">Endomembrane system</location>
        <topology evidence="1">Multi-pass membrane protein</topology>
    </subcellularLocation>
    <subcellularLocation>
        <location evidence="22">Membrane</location>
    </subcellularLocation>
</comment>
<comment type="caution">
    <text evidence="25">The sequence shown here is derived from an EMBL/GenBank/DDBJ whole genome shotgun (WGS) entry which is preliminary data.</text>
</comment>
<dbReference type="FunFam" id="3.40.50.1000:FF:000144">
    <property type="entry name" value="copper-transporting ATPase 1 isoform X2"/>
    <property type="match status" value="1"/>
</dbReference>
<dbReference type="InterPro" id="IPR018303">
    <property type="entry name" value="ATPase_P-typ_P_site"/>
</dbReference>
<dbReference type="PRINTS" id="PR00943">
    <property type="entry name" value="CUATPASE"/>
</dbReference>
<evidence type="ECO:0000256" key="18">
    <source>
        <dbReference type="ARBA" id="ARBA00023136"/>
    </source>
</evidence>
<evidence type="ECO:0000256" key="11">
    <source>
        <dbReference type="ARBA" id="ARBA00022796"/>
    </source>
</evidence>
<dbReference type="InterPro" id="IPR041247">
    <property type="entry name" value="Rad52_fam"/>
</dbReference>
<dbReference type="InterPro" id="IPR036412">
    <property type="entry name" value="HAD-like_sf"/>
</dbReference>
<feature type="domain" description="HMA" evidence="24">
    <location>
        <begin position="406"/>
        <end position="472"/>
    </location>
</feature>
<dbReference type="Pfam" id="PF04098">
    <property type="entry name" value="Rad52_Rad22"/>
    <property type="match status" value="1"/>
</dbReference>
<dbReference type="Gene3D" id="3.30.390.80">
    <property type="entry name" value="DNA repair protein Rad52/59/22"/>
    <property type="match status" value="1"/>
</dbReference>
<dbReference type="Pfam" id="PF00403">
    <property type="entry name" value="HMA"/>
    <property type="match status" value="4"/>
</dbReference>
<feature type="compositionally biased region" description="Basic and acidic residues" evidence="23">
    <location>
        <begin position="323"/>
        <end position="334"/>
    </location>
</feature>
<keyword evidence="16" id="KW-0186">Copper</keyword>
<evidence type="ECO:0000256" key="22">
    <source>
        <dbReference type="RuleBase" id="RU362081"/>
    </source>
</evidence>
<evidence type="ECO:0000256" key="3">
    <source>
        <dbReference type="ARBA" id="ARBA00006638"/>
    </source>
</evidence>
<keyword evidence="7 22" id="KW-0479">Metal-binding</keyword>
<dbReference type="PRINTS" id="PR00119">
    <property type="entry name" value="CATATPASE"/>
</dbReference>
<feature type="region of interest" description="Disordered" evidence="23">
    <location>
        <begin position="204"/>
        <end position="239"/>
    </location>
</feature>
<keyword evidence="9 22" id="KW-0547">Nucleotide-binding</keyword>
<feature type="region of interest" description="Disordered" evidence="23">
    <location>
        <begin position="307"/>
        <end position="334"/>
    </location>
</feature>
<dbReference type="Gene3D" id="2.70.150.10">
    <property type="entry name" value="Calcium-transporting ATPase, cytoplasmic transduction domain A"/>
    <property type="match status" value="1"/>
</dbReference>
<dbReference type="Proteomes" id="UP000603453">
    <property type="component" value="Unassembled WGS sequence"/>
</dbReference>
<evidence type="ECO:0000256" key="2">
    <source>
        <dbReference type="ARBA" id="ARBA00006024"/>
    </source>
</evidence>
<evidence type="ECO:0000256" key="21">
    <source>
        <dbReference type="ARBA" id="ARBA00080126"/>
    </source>
</evidence>
<dbReference type="InterPro" id="IPR042525">
    <property type="entry name" value="Rad52_Rad59_Rad22_sf"/>
</dbReference>
<gene>
    <name evidence="25" type="ORF">INT47_003446</name>
</gene>
<dbReference type="SUPFAM" id="SSF81653">
    <property type="entry name" value="Calcium ATPase, transduction domain A"/>
    <property type="match status" value="1"/>
</dbReference>
<keyword evidence="19" id="KW-0233">DNA recombination</keyword>
<evidence type="ECO:0000256" key="19">
    <source>
        <dbReference type="ARBA" id="ARBA00023172"/>
    </source>
</evidence>
<evidence type="ECO:0000256" key="14">
    <source>
        <dbReference type="ARBA" id="ARBA00022967"/>
    </source>
</evidence>
<dbReference type="GO" id="GO:0005524">
    <property type="term" value="F:ATP binding"/>
    <property type="evidence" value="ECO:0007669"/>
    <property type="project" value="UniProtKB-UniRule"/>
</dbReference>
<feature type="transmembrane region" description="Helical" evidence="22">
    <location>
        <begin position="717"/>
        <end position="740"/>
    </location>
</feature>
<dbReference type="InterPro" id="IPR059000">
    <property type="entry name" value="ATPase_P-type_domA"/>
</dbReference>
<reference evidence="25" key="1">
    <citation type="submission" date="2020-12" db="EMBL/GenBank/DDBJ databases">
        <title>Metabolic potential, ecology and presence of endohyphal bacteria is reflected in genomic diversity of Mucoromycotina.</title>
        <authorList>
            <person name="Muszewska A."/>
            <person name="Okrasinska A."/>
            <person name="Steczkiewicz K."/>
            <person name="Drgas O."/>
            <person name="Orlowska M."/>
            <person name="Perlinska-Lenart U."/>
            <person name="Aleksandrzak-Piekarczyk T."/>
            <person name="Szatraj K."/>
            <person name="Zielenkiewicz U."/>
            <person name="Pilsyk S."/>
            <person name="Malc E."/>
            <person name="Mieczkowski P."/>
            <person name="Kruszewska J.S."/>
            <person name="Biernat P."/>
            <person name="Pawlowska J."/>
        </authorList>
    </citation>
    <scope>NUCLEOTIDE SEQUENCE</scope>
    <source>
        <strain evidence="25">WA0000017839</strain>
    </source>
</reference>
<dbReference type="InterPro" id="IPR006121">
    <property type="entry name" value="HMA_dom"/>
</dbReference>
<feature type="transmembrane region" description="Helical" evidence="22">
    <location>
        <begin position="685"/>
        <end position="711"/>
    </location>
</feature>
<keyword evidence="11" id="KW-0187">Copper transport</keyword>
<keyword evidence="8" id="KW-0677">Repeat</keyword>
<dbReference type="InterPro" id="IPR036163">
    <property type="entry name" value="HMA_dom_sf"/>
</dbReference>
<feature type="transmembrane region" description="Helical" evidence="22">
    <location>
        <begin position="950"/>
        <end position="972"/>
    </location>
</feature>
<dbReference type="CDD" id="cd02094">
    <property type="entry name" value="P-type_ATPase_Cu-like"/>
    <property type="match status" value="1"/>
</dbReference>
<evidence type="ECO:0000256" key="5">
    <source>
        <dbReference type="ARBA" id="ARBA00022448"/>
    </source>
</evidence>
<dbReference type="FunFam" id="3.30.70.100:FF:000001">
    <property type="entry name" value="ATPase copper transporting beta"/>
    <property type="match status" value="4"/>
</dbReference>
<evidence type="ECO:0000256" key="13">
    <source>
        <dbReference type="ARBA" id="ARBA00022842"/>
    </source>
</evidence>
<keyword evidence="20" id="KW-0234">DNA repair</keyword>
<name>A0A8H7RGD4_9FUNG</name>
<evidence type="ECO:0000256" key="9">
    <source>
        <dbReference type="ARBA" id="ARBA00022741"/>
    </source>
</evidence>
<protein>
    <recommendedName>
        <fullName evidence="4">P-type Cu(+) transporter</fullName>
        <ecNumber evidence="4">7.2.2.8</ecNumber>
    </recommendedName>
    <alternativeName>
        <fullName evidence="21">Cu(2+)-ATPase</fullName>
    </alternativeName>
</protein>
<evidence type="ECO:0000313" key="26">
    <source>
        <dbReference type="Proteomes" id="UP000603453"/>
    </source>
</evidence>
<dbReference type="PANTHER" id="PTHR43520:SF8">
    <property type="entry name" value="P-TYPE CU(+) TRANSPORTER"/>
    <property type="match status" value="1"/>
</dbReference>
<keyword evidence="6 22" id="KW-0812">Transmembrane</keyword>
<feature type="domain" description="HMA" evidence="24">
    <location>
        <begin position="520"/>
        <end position="586"/>
    </location>
</feature>
<evidence type="ECO:0000259" key="24">
    <source>
        <dbReference type="PROSITE" id="PS50846"/>
    </source>
</evidence>
<feature type="transmembrane region" description="Helical" evidence="22">
    <location>
        <begin position="997"/>
        <end position="1020"/>
    </location>
</feature>
<dbReference type="PROSITE" id="PS50846">
    <property type="entry name" value="HMA_2"/>
    <property type="match status" value="4"/>
</dbReference>
<sequence>MPEPFRKEEWSQVSTKLSQQLGPEFLAQRPGPSGRPLTYIEGKTAITIANDIFGFNGWSTEIKDTTIDFVDVGSDNRVSVGISVTVRITLKDGSFHEDIGYGTDQNAKSKGVAFEKARKQAVTDATKRTLRYFGNALGNCLYDNPYLSGIGKMAKPSIKFSPKNLYRHNQFQAPKIEPAPAAPAAQICNTTQSNTNLPKSITARQPQTVAKPTISTSTANPMSKVTPIAKSNSVPSKTNHTIQDMKEEPLSVHASDEDKPNVLYGPIVPEDSFTYEGDEEFLVEMLAKDDDAMFADDGDDMLAGIITPPPQTVSHSSAPDPQVGERREAPLSDRDEHIITRLPVQGMTCHSCVRAITNALSLLAGVDSVTVDLEKECATINYDPLVLGYIDLKNVIEDCGFDVDLTTVILPVLGMTCQSCVKAIQNALSCQAAIVSVVVSLEKEECTVVYDSVLFSTPDIAELIEDCGFDVLMVNRPTGDRSGSSSNISSSSSSGTGSSSSSLINMKTDEKSQHFQDDDDTIQLEIRGMTCASCVTSIEKALKSQKGISYVSVALLAERATVTFDRLIVQPHLIATIICDAGFDAKIIERKSDDLLELQVYGMTCASCVAGIEKGVGKLPGVIEISVNLMTEKAKVKFDCHVTNPRRIVEEIESLGFNAIMANTTKDAQLDSLSKVREIKEWQAAFIECLFFAVPVFFIAMILPMFSWWHIINEIPIFLPGLYLMDITQLVLTMPVQFGVGKRFLTSAFASILHGAPTMDVLVSISTLAAFSFSILSMAHGIFTQVKVPPTVFFDTSTMLITFIVLGRYLENKAKGKSSSALSKLMSLTPSTALMVTVDENNVVLSERKIPSELISEGDLIKLLPGDKIPADGEVFTGSTTVDESMVTGEVDAVAKELGDTVIGGTVNGLGTFIMKATRVGADTALSQIVKLVEDAQVSKAPIQGFADRVAGYFVPTVILLGLSTLIVWITLVKTLGEDGLPSALQMEIAKSGDGGWFFVCLKLCISVIIVACPCALGLATPTAVMVGTGVGAENGVLFKGGAVLENGQAVNKVVFDKTGTLTCGKLELVESKSWSGEEQQRLQMLVLAAVAESHSEHLLGRAVVAKAKELTGLTVLDSVAMVENFNSVTGFGISCDVTFRNELPKDVGLLEALEPMLNTSYTVIVGNKKWLEDHNGIGLSDEQEAAYRVQGSLGRTCVLVGVNGLSSGFISLSDIVKPEARRVIATLHSMGIETAMVTGDNELTAHCIATQLGITEVHAGVSPNGKTQIIKSMQLKPFIRQRNPWWSSYCCTTNNYLPLHQNNKAGTKTVVAMVGDGINDSPALVAADLGIALCSGTDIAMEAADVILMRNDLADVVAALDLSKAIFGRIRKNLIWACIYNLVGIPLAMGVFLPWGYRLHPMMAGFAMAASSTSVVVSSLMLRWSWRRPKLVKMFDDCDSTPDAAVHLSLLVNEIRSNIEEEDIEMTLQNYTSMDGEDDSLLNTRNAAKNNASILDKVKSLFTKKTSDYSPISSDNF</sequence>
<organism evidence="25 26">
    <name type="scientific">Mucor saturninus</name>
    <dbReference type="NCBI Taxonomy" id="64648"/>
    <lineage>
        <taxon>Eukaryota</taxon>
        <taxon>Fungi</taxon>
        <taxon>Fungi incertae sedis</taxon>
        <taxon>Mucoromycota</taxon>
        <taxon>Mucoromycotina</taxon>
        <taxon>Mucoromycetes</taxon>
        <taxon>Mucorales</taxon>
        <taxon>Mucorineae</taxon>
        <taxon>Mucoraceae</taxon>
        <taxon>Mucor</taxon>
    </lineage>
</organism>
<feature type="transmembrane region" description="Helical" evidence="22">
    <location>
        <begin position="1404"/>
        <end position="1425"/>
    </location>
</feature>
<dbReference type="InterPro" id="IPR006122">
    <property type="entry name" value="HMA_Cu_ion-bd"/>
</dbReference>
<dbReference type="FunFam" id="2.70.150.10:FF:000002">
    <property type="entry name" value="Copper-transporting ATPase 1, putative"/>
    <property type="match status" value="1"/>
</dbReference>
<keyword evidence="13" id="KW-0460">Magnesium</keyword>
<keyword evidence="10" id="KW-0227">DNA damage</keyword>
<accession>A0A8H7RGD4</accession>